<feature type="binding site" evidence="5">
    <location>
        <position position="398"/>
    </location>
    <ligand>
        <name>Ca(2+)</name>
        <dbReference type="ChEBI" id="CHEBI:29108"/>
    </ligand>
</feature>
<keyword evidence="7" id="KW-1133">Transmembrane helix</keyword>
<dbReference type="OrthoDB" id="9759796at2"/>
<keyword evidence="5" id="KW-0479">Metal-binding</keyword>
<dbReference type="EMBL" id="FZOU01000001">
    <property type="protein sequence ID" value="SNS37944.1"/>
    <property type="molecule type" value="Genomic_DNA"/>
</dbReference>
<feature type="binding site" evidence="5">
    <location>
        <position position="240"/>
    </location>
    <ligand>
        <name>Ca(2+)</name>
        <dbReference type="ChEBI" id="CHEBI:29108"/>
    </ligand>
</feature>
<feature type="compositionally biased region" description="Basic and acidic residues" evidence="6">
    <location>
        <begin position="8"/>
        <end position="22"/>
    </location>
</feature>
<feature type="active site" description="Nucleophile" evidence="4">
    <location>
        <position position="322"/>
    </location>
</feature>
<keyword evidence="7" id="KW-0472">Membrane</keyword>
<reference evidence="8 9" key="1">
    <citation type="submission" date="2017-06" db="EMBL/GenBank/DDBJ databases">
        <authorList>
            <person name="Kim H.J."/>
            <person name="Triplett B.A."/>
        </authorList>
    </citation>
    <scope>NUCLEOTIDE SEQUENCE [LARGE SCALE GENOMIC DNA]</scope>
    <source>
        <strain evidence="8 9">DSM 18704</strain>
    </source>
</reference>
<protein>
    <submittedName>
        <fullName evidence="8">Penicillin amidase</fullName>
    </submittedName>
</protein>
<dbReference type="Gene3D" id="3.60.20.10">
    <property type="entry name" value="Glutamine Phosphoribosylpyrophosphate, subunit 1, domain 1"/>
    <property type="match status" value="2"/>
</dbReference>
<name>A0A239E244_9BACT</name>
<keyword evidence="3" id="KW-0865">Zymogen</keyword>
<dbReference type="Gene3D" id="2.30.120.10">
    <property type="match status" value="1"/>
</dbReference>
<evidence type="ECO:0000313" key="9">
    <source>
        <dbReference type="Proteomes" id="UP000198356"/>
    </source>
</evidence>
<dbReference type="Pfam" id="PF01804">
    <property type="entry name" value="Penicil_amidase"/>
    <property type="match status" value="1"/>
</dbReference>
<feature type="region of interest" description="Disordered" evidence="6">
    <location>
        <begin position="1"/>
        <end position="41"/>
    </location>
</feature>
<dbReference type="PANTHER" id="PTHR34218:SF4">
    <property type="entry name" value="ACYL-HOMOSERINE LACTONE ACYLASE QUIP"/>
    <property type="match status" value="1"/>
</dbReference>
<feature type="binding site" evidence="5">
    <location>
        <position position="395"/>
    </location>
    <ligand>
        <name>Ca(2+)</name>
        <dbReference type="ChEBI" id="CHEBI:29108"/>
    </ligand>
</feature>
<proteinExistence type="inferred from homology"/>
<accession>A0A239E244</accession>
<dbReference type="PANTHER" id="PTHR34218">
    <property type="entry name" value="PEPTIDASE S45 PENICILLIN AMIDASE"/>
    <property type="match status" value="1"/>
</dbReference>
<dbReference type="CDD" id="cd03747">
    <property type="entry name" value="Ntn_PGA_like"/>
    <property type="match status" value="1"/>
</dbReference>
<dbReference type="GO" id="GO:0046872">
    <property type="term" value="F:metal ion binding"/>
    <property type="evidence" value="ECO:0007669"/>
    <property type="project" value="UniProtKB-KW"/>
</dbReference>
<dbReference type="GO" id="GO:0016811">
    <property type="term" value="F:hydrolase activity, acting on carbon-nitrogen (but not peptide) bonds, in linear amides"/>
    <property type="evidence" value="ECO:0007669"/>
    <property type="project" value="InterPro"/>
</dbReference>
<dbReference type="RefSeq" id="WP_089407004.1">
    <property type="nucleotide sequence ID" value="NZ_FZOU01000001.1"/>
</dbReference>
<dbReference type="Proteomes" id="UP000198356">
    <property type="component" value="Unassembled WGS sequence"/>
</dbReference>
<dbReference type="PIRSF" id="PIRSF001227">
    <property type="entry name" value="Pen_acylase"/>
    <property type="match status" value="1"/>
</dbReference>
<dbReference type="InterPro" id="IPR002692">
    <property type="entry name" value="S45"/>
</dbReference>
<keyword evidence="9" id="KW-1185">Reference proteome</keyword>
<dbReference type="InterPro" id="IPR023343">
    <property type="entry name" value="Penicillin_amidase_dom1"/>
</dbReference>
<dbReference type="SUPFAM" id="SSF56235">
    <property type="entry name" value="N-terminal nucleophile aminohydrolases (Ntn hydrolases)"/>
    <property type="match status" value="1"/>
</dbReference>
<feature type="transmembrane region" description="Helical" evidence="7">
    <location>
        <begin position="43"/>
        <end position="63"/>
    </location>
</feature>
<evidence type="ECO:0000313" key="8">
    <source>
        <dbReference type="EMBL" id="SNS37944.1"/>
    </source>
</evidence>
<dbReference type="Gene3D" id="1.10.439.10">
    <property type="entry name" value="Penicillin Amidohydrolase, domain 1"/>
    <property type="match status" value="1"/>
</dbReference>
<comment type="cofactor">
    <cofactor evidence="5">
        <name>Ca(2+)</name>
        <dbReference type="ChEBI" id="CHEBI:29108"/>
    </cofactor>
    <text evidence="5">Binds 1 Ca(2+) ion per dimer.</text>
</comment>
<dbReference type="AlphaFoldDB" id="A0A239E244"/>
<evidence type="ECO:0000256" key="3">
    <source>
        <dbReference type="ARBA" id="ARBA00023145"/>
    </source>
</evidence>
<evidence type="ECO:0000256" key="7">
    <source>
        <dbReference type="SAM" id="Phobius"/>
    </source>
</evidence>
<evidence type="ECO:0000256" key="6">
    <source>
        <dbReference type="SAM" id="MobiDB-lite"/>
    </source>
</evidence>
<dbReference type="InterPro" id="IPR029055">
    <property type="entry name" value="Ntn_hydrolases_N"/>
</dbReference>
<dbReference type="GO" id="GO:0017000">
    <property type="term" value="P:antibiotic biosynthetic process"/>
    <property type="evidence" value="ECO:0007669"/>
    <property type="project" value="InterPro"/>
</dbReference>
<evidence type="ECO:0000256" key="4">
    <source>
        <dbReference type="PIRSR" id="PIRSR001227-1"/>
    </source>
</evidence>
<keyword evidence="2" id="KW-0378">Hydrolase</keyword>
<sequence length="924" mass="99794">MSFSDPTPAHDPDSAHDSEPRLFTRASAAEPEDRPRRRGPGSLLKIGVAAAVLIPLLAAGGAIGGRHWLRRAATDALPQIDGSLAVPGLTSPVTVQRDAHGVPHLRAASMDDLVLAQGYTTAQDRLWQMDMIRRHAAGELAAILGSKLVAHDRTQRTLQIRASADRALAALPADQLHWLTLYAQGVNAAMETQRASGHLPVEFRVLHYEPAPWTPRDSLLVSLAMFEDLTNAFPQKLAREALSARLPAQLAADLYPVGSWRDHPPAAGVLDLTIEGPPIEEVPLDESQNLFARNQPVGDAIDRLRELHSSLGASCPTCTSGSNDWVVAGSRTASGKPLLSDDMHLHLGVPDTWYEIGLSGPDDFDVAGVSLPGVPFVVVGHNRHIAWGITYLFADVQDLYIEQTRGTGAATEFQTTDGAWQPVAHHPETIQVRGGKDVSLDVTATVHGGIETPILTPILPGESRGIALRWTAYDPALVPMPLFAVDSAHDWPSFTAAVSGFGGPAQNAVYADDQGHIGYHAIGRVPIRGPHQPAPAVIPADIAVPKIEPPIGKTILPSDESPLSPIGIGSNEPKPAVVPIGAPISSVPVQATAANEWSGYIPFDQMPQVFDPAGGVLATANARITPDDYPYRIADNWAAPYRNERIWHFLTAHNKLTATDMLALQNDVYSDFDHVLAQRFAYAIDHSAALAARPAREQKGLRQAADLLRKWNGRMDADAAAPAIVAAAHRALWQILLSTHVSGASPKDDLGELYLWNQKDYALEQIVAHTPARWLPPAFKTWDDLMASALDKGLNDAHAPSDLSTWRYGKVHPFEIEHPVFEASTWLRRLLGWPIGSGAHPLSGDHSTVKQVDRSFGPSERLTVDFANLDESTLNVVMGESGNPASPWFADQFPAWYKAATFKLPFSEQAVTAAATHNLTLTPR</sequence>
<evidence type="ECO:0000256" key="2">
    <source>
        <dbReference type="ARBA" id="ARBA00022801"/>
    </source>
</evidence>
<dbReference type="InterPro" id="IPR043146">
    <property type="entry name" value="Penicillin_amidase_N_B-knob"/>
</dbReference>
<dbReference type="InterPro" id="IPR014395">
    <property type="entry name" value="Pen/GL7ACA/AHL_acylase"/>
</dbReference>
<keyword evidence="5" id="KW-0106">Calcium</keyword>
<evidence type="ECO:0000256" key="1">
    <source>
        <dbReference type="ARBA" id="ARBA00006586"/>
    </source>
</evidence>
<keyword evidence="7" id="KW-0812">Transmembrane</keyword>
<comment type="similarity">
    <text evidence="1">Belongs to the peptidase S45 family.</text>
</comment>
<gene>
    <name evidence="8" type="ORF">SAMN05421770_101734</name>
</gene>
<organism evidence="8 9">
    <name type="scientific">Granulicella rosea</name>
    <dbReference type="NCBI Taxonomy" id="474952"/>
    <lineage>
        <taxon>Bacteria</taxon>
        <taxon>Pseudomonadati</taxon>
        <taxon>Acidobacteriota</taxon>
        <taxon>Terriglobia</taxon>
        <taxon>Terriglobales</taxon>
        <taxon>Acidobacteriaceae</taxon>
        <taxon>Granulicella</taxon>
    </lineage>
</organism>
<evidence type="ECO:0000256" key="5">
    <source>
        <dbReference type="PIRSR" id="PIRSR001227-2"/>
    </source>
</evidence>